<reference evidence="2" key="1">
    <citation type="submission" date="2013-01" db="EMBL/GenBank/DDBJ databases">
        <title>Draft Genome Sequence of a Mulberry Tree, Morus notabilis C.K. Schneid.</title>
        <authorList>
            <person name="He N."/>
            <person name="Zhao S."/>
        </authorList>
    </citation>
    <scope>NUCLEOTIDE SEQUENCE</scope>
</reference>
<dbReference type="Proteomes" id="UP000030645">
    <property type="component" value="Unassembled WGS sequence"/>
</dbReference>
<keyword evidence="2" id="KW-1185">Reference proteome</keyword>
<name>W9R5J0_9ROSA</name>
<proteinExistence type="predicted"/>
<evidence type="ECO:0000313" key="1">
    <source>
        <dbReference type="EMBL" id="EXB71062.1"/>
    </source>
</evidence>
<sequence>MLHHAGIVGLDLFDEVSEHEATIKQRRRWHCRFIDPPTELTGKAGLAGVEEDPFHVLEVSTQIKPILFADSTLTKNKNVENAV</sequence>
<dbReference type="AlphaFoldDB" id="W9R5J0"/>
<organism evidence="1 2">
    <name type="scientific">Morus notabilis</name>
    <dbReference type="NCBI Taxonomy" id="981085"/>
    <lineage>
        <taxon>Eukaryota</taxon>
        <taxon>Viridiplantae</taxon>
        <taxon>Streptophyta</taxon>
        <taxon>Embryophyta</taxon>
        <taxon>Tracheophyta</taxon>
        <taxon>Spermatophyta</taxon>
        <taxon>Magnoliopsida</taxon>
        <taxon>eudicotyledons</taxon>
        <taxon>Gunneridae</taxon>
        <taxon>Pentapetalae</taxon>
        <taxon>rosids</taxon>
        <taxon>fabids</taxon>
        <taxon>Rosales</taxon>
        <taxon>Moraceae</taxon>
        <taxon>Moreae</taxon>
        <taxon>Morus</taxon>
    </lineage>
</organism>
<protein>
    <submittedName>
        <fullName evidence="1">Uncharacterized protein</fullName>
    </submittedName>
</protein>
<accession>W9R5J0</accession>
<evidence type="ECO:0000313" key="2">
    <source>
        <dbReference type="Proteomes" id="UP000030645"/>
    </source>
</evidence>
<dbReference type="EMBL" id="KE344612">
    <property type="protein sequence ID" value="EXB71062.1"/>
    <property type="molecule type" value="Genomic_DNA"/>
</dbReference>
<gene>
    <name evidence="1" type="ORF">L484_004197</name>
</gene>